<evidence type="ECO:0000256" key="2">
    <source>
        <dbReference type="ARBA" id="ARBA00022741"/>
    </source>
</evidence>
<keyword evidence="2" id="KW-0547">Nucleotide-binding</keyword>
<dbReference type="InterPro" id="IPR027417">
    <property type="entry name" value="P-loop_NTPase"/>
</dbReference>
<feature type="domain" description="ABC transporter" evidence="4">
    <location>
        <begin position="2"/>
        <end position="227"/>
    </location>
</feature>
<dbReference type="SMART" id="SM00382">
    <property type="entry name" value="AAA"/>
    <property type="match status" value="1"/>
</dbReference>
<dbReference type="EMBL" id="JACOOJ010000028">
    <property type="protein sequence ID" value="MBC5633953.1"/>
    <property type="molecule type" value="Genomic_DNA"/>
</dbReference>
<dbReference type="InterPro" id="IPR051782">
    <property type="entry name" value="ABC_Transporter_VariousFunc"/>
</dbReference>
<keyword evidence="6" id="KW-1185">Reference proteome</keyword>
<dbReference type="Pfam" id="PF00005">
    <property type="entry name" value="ABC_tran"/>
    <property type="match status" value="1"/>
</dbReference>
<dbReference type="CDD" id="cd03230">
    <property type="entry name" value="ABC_DR_subfamily_A"/>
    <property type="match status" value="1"/>
</dbReference>
<dbReference type="Proteomes" id="UP000651475">
    <property type="component" value="Unassembled WGS sequence"/>
</dbReference>
<accession>A0ABR7DTD2</accession>
<evidence type="ECO:0000313" key="5">
    <source>
        <dbReference type="EMBL" id="MBC5633953.1"/>
    </source>
</evidence>
<dbReference type="SUPFAM" id="SSF52540">
    <property type="entry name" value="P-loop containing nucleoside triphosphate hydrolases"/>
    <property type="match status" value="1"/>
</dbReference>
<organism evidence="5 6">
    <name type="scientific">Parabacteroides hominis</name>
    <dbReference type="NCBI Taxonomy" id="2763057"/>
    <lineage>
        <taxon>Bacteria</taxon>
        <taxon>Pseudomonadati</taxon>
        <taxon>Bacteroidota</taxon>
        <taxon>Bacteroidia</taxon>
        <taxon>Bacteroidales</taxon>
        <taxon>Tannerellaceae</taxon>
        <taxon>Parabacteroides</taxon>
    </lineage>
</organism>
<sequence>MITIKDASLSYKRNNPVIDRIDLDIQPGCIYGLLGKNGEGKTTLLNVLSGQLFLNEGTCHVFGEDPAKRNAGLLQKLFLLPEEINMPDVTAMQYIRMYAPFYPTFSHDILKACFESFEVDFSARLKKMSQGQRKKIAITLALAVHTPLLLMDEPTNGLDIPSKDVFRKLLASFTNEEQTVIISTHQVRDLESLIDAVLILDNKKIILNSRLNEISRKLFFRLTNPEEDVLYRNQTPFGLMGVGENTDGEETPVSLELLFNAATLHPQEIKRIFNR</sequence>
<dbReference type="InterPro" id="IPR003439">
    <property type="entry name" value="ABC_transporter-like_ATP-bd"/>
</dbReference>
<dbReference type="PROSITE" id="PS50893">
    <property type="entry name" value="ABC_TRANSPORTER_2"/>
    <property type="match status" value="1"/>
</dbReference>
<evidence type="ECO:0000256" key="1">
    <source>
        <dbReference type="ARBA" id="ARBA00022448"/>
    </source>
</evidence>
<dbReference type="RefSeq" id="WP_186930616.1">
    <property type="nucleotide sequence ID" value="NZ_JACOOJ010000028.1"/>
</dbReference>
<gene>
    <name evidence="5" type="ORF">H8S65_14435</name>
</gene>
<keyword evidence="1" id="KW-0813">Transport</keyword>
<comment type="caution">
    <text evidence="5">The sequence shown here is derived from an EMBL/GenBank/DDBJ whole genome shotgun (WGS) entry which is preliminary data.</text>
</comment>
<dbReference type="Gene3D" id="3.40.50.300">
    <property type="entry name" value="P-loop containing nucleotide triphosphate hydrolases"/>
    <property type="match status" value="1"/>
</dbReference>
<evidence type="ECO:0000313" key="6">
    <source>
        <dbReference type="Proteomes" id="UP000651475"/>
    </source>
</evidence>
<name>A0ABR7DTD2_9BACT</name>
<proteinExistence type="predicted"/>
<protein>
    <submittedName>
        <fullName evidence="5">ABC transporter ATP-binding protein</fullName>
    </submittedName>
</protein>
<dbReference type="PANTHER" id="PTHR42939">
    <property type="entry name" value="ABC TRANSPORTER ATP-BINDING PROTEIN ALBC-RELATED"/>
    <property type="match status" value="1"/>
</dbReference>
<dbReference type="InterPro" id="IPR003593">
    <property type="entry name" value="AAA+_ATPase"/>
</dbReference>
<keyword evidence="3 5" id="KW-0067">ATP-binding</keyword>
<dbReference type="PANTHER" id="PTHR42939:SF1">
    <property type="entry name" value="ABC TRANSPORTER ATP-BINDING PROTEIN ALBC-RELATED"/>
    <property type="match status" value="1"/>
</dbReference>
<evidence type="ECO:0000259" key="4">
    <source>
        <dbReference type="PROSITE" id="PS50893"/>
    </source>
</evidence>
<reference evidence="5 6" key="1">
    <citation type="submission" date="2020-08" db="EMBL/GenBank/DDBJ databases">
        <title>Genome public.</title>
        <authorList>
            <person name="Liu C."/>
            <person name="Sun Q."/>
        </authorList>
    </citation>
    <scope>NUCLEOTIDE SEQUENCE [LARGE SCALE GENOMIC DNA]</scope>
    <source>
        <strain evidence="5 6">NSJ-79</strain>
    </source>
</reference>
<dbReference type="GO" id="GO:0005524">
    <property type="term" value="F:ATP binding"/>
    <property type="evidence" value="ECO:0007669"/>
    <property type="project" value="UniProtKB-KW"/>
</dbReference>
<evidence type="ECO:0000256" key="3">
    <source>
        <dbReference type="ARBA" id="ARBA00022840"/>
    </source>
</evidence>